<proteinExistence type="predicted"/>
<evidence type="ECO:0008006" key="4">
    <source>
        <dbReference type="Google" id="ProtNLM"/>
    </source>
</evidence>
<evidence type="ECO:0000256" key="1">
    <source>
        <dbReference type="SAM" id="MobiDB-lite"/>
    </source>
</evidence>
<reference evidence="2 3" key="1">
    <citation type="submission" date="2018-09" db="EMBL/GenBank/DDBJ databases">
        <authorList>
            <person name="Zhu H."/>
        </authorList>
    </citation>
    <scope>NUCLEOTIDE SEQUENCE [LARGE SCALE GENOMIC DNA]</scope>
    <source>
        <strain evidence="2 3">K2R01-6</strain>
    </source>
</reference>
<evidence type="ECO:0000313" key="2">
    <source>
        <dbReference type="EMBL" id="RJF86163.1"/>
    </source>
</evidence>
<feature type="compositionally biased region" description="Basic and acidic residues" evidence="1">
    <location>
        <begin position="65"/>
        <end position="79"/>
    </location>
</feature>
<comment type="caution">
    <text evidence="2">The sequence shown here is derived from an EMBL/GenBank/DDBJ whole genome shotgun (WGS) entry which is preliminary data.</text>
</comment>
<feature type="region of interest" description="Disordered" evidence="1">
    <location>
        <begin position="45"/>
        <end position="79"/>
    </location>
</feature>
<organism evidence="2 3">
    <name type="scientific">Sphingomonas cavernae</name>
    <dbReference type="NCBI Taxonomy" id="2320861"/>
    <lineage>
        <taxon>Bacteria</taxon>
        <taxon>Pseudomonadati</taxon>
        <taxon>Pseudomonadota</taxon>
        <taxon>Alphaproteobacteria</taxon>
        <taxon>Sphingomonadales</taxon>
        <taxon>Sphingomonadaceae</taxon>
        <taxon>Sphingomonas</taxon>
    </lineage>
</organism>
<dbReference type="AlphaFoldDB" id="A0A418W834"/>
<sequence>MALALAIAIHVLMIAVLLWQSFTPMRPRQGGGSLATFNLEAARDASKDSVRKSAEPESVPQQAVERQKPPEVDVTKVDDVPKPPSFLVLTREDYAAADIGRLPSRRAVQSEGGGGSAGAPGDARAVGEGPGGERLYEADWYRRPTHAELSTYLPASAPPLGWGLVACRTVDRYRVEDCQELGESPSGSGLARAVRLAAWQFRVLPPRIGGRPMTGTWVRIRIDYTERAAR</sequence>
<dbReference type="EMBL" id="QYUM01000004">
    <property type="protein sequence ID" value="RJF86163.1"/>
    <property type="molecule type" value="Genomic_DNA"/>
</dbReference>
<dbReference type="Proteomes" id="UP000286100">
    <property type="component" value="Unassembled WGS sequence"/>
</dbReference>
<dbReference type="OrthoDB" id="7410762at2"/>
<evidence type="ECO:0000313" key="3">
    <source>
        <dbReference type="Proteomes" id="UP000286100"/>
    </source>
</evidence>
<keyword evidence="3" id="KW-1185">Reference proteome</keyword>
<accession>A0A418W834</accession>
<gene>
    <name evidence="2" type="ORF">D3876_17110</name>
</gene>
<feature type="compositionally biased region" description="Basic and acidic residues" evidence="1">
    <location>
        <begin position="45"/>
        <end position="55"/>
    </location>
</feature>
<protein>
    <recommendedName>
        <fullName evidence="4">Protein TonB</fullName>
    </recommendedName>
</protein>
<name>A0A418W834_9SPHN</name>
<feature type="region of interest" description="Disordered" evidence="1">
    <location>
        <begin position="105"/>
        <end position="130"/>
    </location>
</feature>